<evidence type="ECO:0000313" key="2">
    <source>
        <dbReference type="EMBL" id="EFI33862.1"/>
    </source>
</evidence>
<keyword evidence="1" id="KW-0812">Transmembrane</keyword>
<proteinExistence type="predicted"/>
<keyword evidence="1" id="KW-1133">Transmembrane helix</keyword>
<dbReference type="Proteomes" id="UP000005496">
    <property type="component" value="Unassembled WGS sequence"/>
</dbReference>
<keyword evidence="3" id="KW-1185">Reference proteome</keyword>
<keyword evidence="1" id="KW-0472">Membrane</keyword>
<protein>
    <submittedName>
        <fullName evidence="2">Uncharacterized protein</fullName>
    </submittedName>
</protein>
<dbReference type="RefSeq" id="WP_008871211.1">
    <property type="nucleotide sequence ID" value="NZ_ACJN02000003.1"/>
</dbReference>
<evidence type="ECO:0000313" key="3">
    <source>
        <dbReference type="Proteomes" id="UP000005496"/>
    </source>
</evidence>
<name>D6ST46_9BACT</name>
<gene>
    <name evidence="2" type="ORF">Dthio_PD1201</name>
</gene>
<reference evidence="2" key="1">
    <citation type="submission" date="2010-05" db="EMBL/GenBank/DDBJ databases">
        <title>The draft genome of Desulfonatronospira thiodismutans ASO3-1.</title>
        <authorList>
            <consortium name="US DOE Joint Genome Institute (JGI-PGF)"/>
            <person name="Lucas S."/>
            <person name="Copeland A."/>
            <person name="Lapidus A."/>
            <person name="Cheng J.-F."/>
            <person name="Bruce D."/>
            <person name="Goodwin L."/>
            <person name="Pitluck S."/>
            <person name="Chertkov O."/>
            <person name="Brettin T."/>
            <person name="Detter J.C."/>
            <person name="Han C."/>
            <person name="Land M.L."/>
            <person name="Hauser L."/>
            <person name="Kyrpides N."/>
            <person name="Mikhailova N."/>
            <person name="Muyzer G."/>
            <person name="Woyke T."/>
        </authorList>
    </citation>
    <scope>NUCLEOTIDE SEQUENCE [LARGE SCALE GENOMIC DNA]</scope>
    <source>
        <strain evidence="2">ASO3-1</strain>
    </source>
</reference>
<comment type="caution">
    <text evidence="2">The sequence shown here is derived from an EMBL/GenBank/DDBJ whole genome shotgun (WGS) entry which is preliminary data.</text>
</comment>
<accession>D6ST46</accession>
<dbReference type="AlphaFoldDB" id="D6ST46"/>
<sequence length="86" mass="9484">MASNKTENGDARVVDYKQMNIPDDLSDSERQMYEDNQTVQLKDKNTGETVEVSRTEESPELGKLLMVCGIIGAVLVAGFLIFSLVS</sequence>
<evidence type="ECO:0000256" key="1">
    <source>
        <dbReference type="SAM" id="Phobius"/>
    </source>
</evidence>
<dbReference type="EMBL" id="ACJN02000003">
    <property type="protein sequence ID" value="EFI33862.1"/>
    <property type="molecule type" value="Genomic_DNA"/>
</dbReference>
<feature type="transmembrane region" description="Helical" evidence="1">
    <location>
        <begin position="64"/>
        <end position="85"/>
    </location>
</feature>
<organism evidence="2 3">
    <name type="scientific">Desulfonatronospira thiodismutans ASO3-1</name>
    <dbReference type="NCBI Taxonomy" id="555779"/>
    <lineage>
        <taxon>Bacteria</taxon>
        <taxon>Pseudomonadati</taxon>
        <taxon>Thermodesulfobacteriota</taxon>
        <taxon>Desulfovibrionia</taxon>
        <taxon>Desulfovibrionales</taxon>
        <taxon>Desulfonatronovibrionaceae</taxon>
        <taxon>Desulfonatronospira</taxon>
    </lineage>
</organism>